<evidence type="ECO:0000256" key="1">
    <source>
        <dbReference type="SAM" id="MobiDB-lite"/>
    </source>
</evidence>
<dbReference type="EMBL" id="BSYO01000021">
    <property type="protein sequence ID" value="GMH20347.1"/>
    <property type="molecule type" value="Genomic_DNA"/>
</dbReference>
<proteinExistence type="predicted"/>
<keyword evidence="3" id="KW-1185">Reference proteome</keyword>
<accession>A0AAD3T0F9</accession>
<dbReference type="Proteomes" id="UP001279734">
    <property type="component" value="Unassembled WGS sequence"/>
</dbReference>
<feature type="region of interest" description="Disordered" evidence="1">
    <location>
        <begin position="76"/>
        <end position="105"/>
    </location>
</feature>
<organism evidence="2 3">
    <name type="scientific">Nepenthes gracilis</name>
    <name type="common">Slender pitcher plant</name>
    <dbReference type="NCBI Taxonomy" id="150966"/>
    <lineage>
        <taxon>Eukaryota</taxon>
        <taxon>Viridiplantae</taxon>
        <taxon>Streptophyta</taxon>
        <taxon>Embryophyta</taxon>
        <taxon>Tracheophyta</taxon>
        <taxon>Spermatophyta</taxon>
        <taxon>Magnoliopsida</taxon>
        <taxon>eudicotyledons</taxon>
        <taxon>Gunneridae</taxon>
        <taxon>Pentapetalae</taxon>
        <taxon>Caryophyllales</taxon>
        <taxon>Nepenthaceae</taxon>
        <taxon>Nepenthes</taxon>
    </lineage>
</organism>
<reference evidence="2" key="1">
    <citation type="submission" date="2023-05" db="EMBL/GenBank/DDBJ databases">
        <title>Nepenthes gracilis genome sequencing.</title>
        <authorList>
            <person name="Fukushima K."/>
        </authorList>
    </citation>
    <scope>NUCLEOTIDE SEQUENCE</scope>
    <source>
        <strain evidence="2">SING2019-196</strain>
    </source>
</reference>
<name>A0AAD3T0F9_NEPGR</name>
<dbReference type="AlphaFoldDB" id="A0AAD3T0F9"/>
<gene>
    <name evidence="2" type="ORF">Nepgr_022188</name>
</gene>
<comment type="caution">
    <text evidence="2">The sequence shown here is derived from an EMBL/GenBank/DDBJ whole genome shotgun (WGS) entry which is preliminary data.</text>
</comment>
<evidence type="ECO:0000313" key="3">
    <source>
        <dbReference type="Proteomes" id="UP001279734"/>
    </source>
</evidence>
<feature type="compositionally biased region" description="Basic and acidic residues" evidence="1">
    <location>
        <begin position="89"/>
        <end position="105"/>
    </location>
</feature>
<protein>
    <submittedName>
        <fullName evidence="2">Uncharacterized protein</fullName>
    </submittedName>
</protein>
<evidence type="ECO:0000313" key="2">
    <source>
        <dbReference type="EMBL" id="GMH20347.1"/>
    </source>
</evidence>
<sequence length="139" mass="15829">MASVSQQFIDLRNQIHLRLFTAFIVFPSHIPSMPYTIASSSVCLDTASPFSPLPWHSLEDQPSDVHVSTPHVRGYFDNKSDVSTNGSCRNRESKRRSLNESSGEKRISFQSSPVIDGLESFRTTTRYKFFQSYNKDSPY</sequence>